<dbReference type="Proteomes" id="UP000181969">
    <property type="component" value="Unassembled WGS sequence"/>
</dbReference>
<dbReference type="RefSeq" id="WP_074751283.1">
    <property type="nucleotide sequence ID" value="NZ_FOTJ01000008.1"/>
</dbReference>
<name>A0A1I4HE68_9LACT</name>
<dbReference type="EMBL" id="FOTJ01000008">
    <property type="protein sequence ID" value="SFL39686.1"/>
    <property type="molecule type" value="Genomic_DNA"/>
</dbReference>
<evidence type="ECO:0000313" key="2">
    <source>
        <dbReference type="Proteomes" id="UP000181969"/>
    </source>
</evidence>
<accession>A0A1I4HE68</accession>
<sequence length="336" mass="37888">MSFNITSGPTATAQKVVLYGVEGIGKSTFASQFPSPIFIDTEGSTSNMDVHRMDKPTSWQMLMDEVNYIKKTHMCDTLVIDTADWAETLANQAVCARNNISSIEDLGYGKGYTMVKEEFGKLLNLLSELTDQGINVVVTAHADIKKFEKPDEMGAFDRYQLKLSKQCAPLLKEWADMVLFANYETTIVTDSKTNSKKATGGQRVMFTTHHPAWDAKNRHGLPDKLPFEFGKIAHIFQKSVPAQQAETKQVPPTVETPQENQFAREPMTIDSAIPQELAQLMRTHEVTEEEIRTIVAEKGFKPFEMPIRDYPEDLIQGGLVAQWDKIFAEIKNKRIY</sequence>
<evidence type="ECO:0000313" key="1">
    <source>
        <dbReference type="EMBL" id="SFL39686.1"/>
    </source>
</evidence>
<dbReference type="Pfam" id="PF13479">
    <property type="entry name" value="AAA_24"/>
    <property type="match status" value="1"/>
</dbReference>
<protein>
    <submittedName>
        <fullName evidence="1">AAA domain-containing protein</fullName>
    </submittedName>
</protein>
<organism evidence="1 2">
    <name type="scientific">Lactococcus garvieae</name>
    <dbReference type="NCBI Taxonomy" id="1363"/>
    <lineage>
        <taxon>Bacteria</taxon>
        <taxon>Bacillati</taxon>
        <taxon>Bacillota</taxon>
        <taxon>Bacilli</taxon>
        <taxon>Lactobacillales</taxon>
        <taxon>Streptococcaceae</taxon>
        <taxon>Lactococcus</taxon>
    </lineage>
</organism>
<dbReference type="InterPro" id="IPR027417">
    <property type="entry name" value="P-loop_NTPase"/>
</dbReference>
<dbReference type="AlphaFoldDB" id="A0A1I4HE68"/>
<dbReference type="OrthoDB" id="5413799at2"/>
<reference evidence="1 2" key="1">
    <citation type="submission" date="2016-10" db="EMBL/GenBank/DDBJ databases">
        <authorList>
            <person name="de Groot N.N."/>
        </authorList>
    </citation>
    <scope>NUCLEOTIDE SEQUENCE [LARGE SCALE GENOMIC DNA]</scope>
    <source>
        <strain evidence="1 2">M79</strain>
    </source>
</reference>
<gene>
    <name evidence="1" type="ORF">SAMN05216438_10821</name>
</gene>
<proteinExistence type="predicted"/>
<dbReference type="SUPFAM" id="SSF52540">
    <property type="entry name" value="P-loop containing nucleoside triphosphate hydrolases"/>
    <property type="match status" value="1"/>
</dbReference>